<feature type="chain" id="PRO_5045615989" evidence="1">
    <location>
        <begin position="23"/>
        <end position="104"/>
    </location>
</feature>
<evidence type="ECO:0000313" key="2">
    <source>
        <dbReference type="EMBL" id="MFD2730332.1"/>
    </source>
</evidence>
<organism evidence="2 3">
    <name type="scientific">Pedobacter alpinus</name>
    <dbReference type="NCBI Taxonomy" id="1590643"/>
    <lineage>
        <taxon>Bacteria</taxon>
        <taxon>Pseudomonadati</taxon>
        <taxon>Bacteroidota</taxon>
        <taxon>Sphingobacteriia</taxon>
        <taxon>Sphingobacteriales</taxon>
        <taxon>Sphingobacteriaceae</taxon>
        <taxon>Pedobacter</taxon>
    </lineage>
</organism>
<dbReference type="RefSeq" id="WP_379040949.1">
    <property type="nucleotide sequence ID" value="NZ_JBHSKW010000005.1"/>
</dbReference>
<accession>A0ABW5TMC4</accession>
<keyword evidence="3" id="KW-1185">Reference proteome</keyword>
<dbReference type="InterPro" id="IPR046601">
    <property type="entry name" value="DUF6660"/>
</dbReference>
<feature type="signal peptide" evidence="1">
    <location>
        <begin position="1"/>
        <end position="22"/>
    </location>
</feature>
<name>A0ABW5TMC4_9SPHI</name>
<comment type="caution">
    <text evidence="2">The sequence shown here is derived from an EMBL/GenBank/DDBJ whole genome shotgun (WGS) entry which is preliminary data.</text>
</comment>
<sequence>MMRIFSSILMLLILAINFKPCADELPSKENTISKTIQQENPNNQNEQDDCSPFCYCACCAIRTLTRNFASLNFYAANLAKTNSVHICGKTNNAIYPVWQPPKTA</sequence>
<keyword evidence="1" id="KW-0732">Signal</keyword>
<evidence type="ECO:0000256" key="1">
    <source>
        <dbReference type="SAM" id="SignalP"/>
    </source>
</evidence>
<proteinExistence type="predicted"/>
<reference evidence="3" key="1">
    <citation type="journal article" date="2019" name="Int. J. Syst. Evol. Microbiol.">
        <title>The Global Catalogue of Microorganisms (GCM) 10K type strain sequencing project: providing services to taxonomists for standard genome sequencing and annotation.</title>
        <authorList>
            <consortium name="The Broad Institute Genomics Platform"/>
            <consortium name="The Broad Institute Genome Sequencing Center for Infectious Disease"/>
            <person name="Wu L."/>
            <person name="Ma J."/>
        </authorList>
    </citation>
    <scope>NUCLEOTIDE SEQUENCE [LARGE SCALE GENOMIC DNA]</scope>
    <source>
        <strain evidence="3">KCTC 42456</strain>
    </source>
</reference>
<gene>
    <name evidence="2" type="ORF">ACFSSE_01315</name>
</gene>
<dbReference type="Proteomes" id="UP001597546">
    <property type="component" value="Unassembled WGS sequence"/>
</dbReference>
<dbReference type="Pfam" id="PF20365">
    <property type="entry name" value="DUF6660"/>
    <property type="match status" value="1"/>
</dbReference>
<evidence type="ECO:0000313" key="3">
    <source>
        <dbReference type="Proteomes" id="UP001597546"/>
    </source>
</evidence>
<dbReference type="EMBL" id="JBHULV010000008">
    <property type="protein sequence ID" value="MFD2730332.1"/>
    <property type="molecule type" value="Genomic_DNA"/>
</dbReference>
<protein>
    <submittedName>
        <fullName evidence="2">DUF6660 family protein</fullName>
    </submittedName>
</protein>